<dbReference type="SUPFAM" id="SSF46785">
    <property type="entry name" value="Winged helix' DNA-binding domain"/>
    <property type="match status" value="1"/>
</dbReference>
<name>A0ABP7D0J0_9MICC</name>
<dbReference type="NCBIfam" id="NF002964">
    <property type="entry name" value="PRK03635.1"/>
    <property type="match status" value="1"/>
</dbReference>
<evidence type="ECO:0000313" key="7">
    <source>
        <dbReference type="EMBL" id="GAA3697779.1"/>
    </source>
</evidence>
<keyword evidence="3" id="KW-0238">DNA-binding</keyword>
<dbReference type="NCBIfam" id="TIGR03298">
    <property type="entry name" value="argP"/>
    <property type="match status" value="1"/>
</dbReference>
<dbReference type="Gene3D" id="3.40.190.290">
    <property type="match status" value="1"/>
</dbReference>
<gene>
    <name evidence="7" type="ORF">GCM10023081_38440</name>
</gene>
<dbReference type="PANTHER" id="PTHR30579:SF2">
    <property type="entry name" value="HTH-TYPE TRANSCRIPTIONAL REGULATOR ARGP"/>
    <property type="match status" value="1"/>
</dbReference>
<feature type="domain" description="HTH lysR-type" evidence="6">
    <location>
        <begin position="1"/>
        <end position="59"/>
    </location>
</feature>
<keyword evidence="8" id="KW-1185">Reference proteome</keyword>
<dbReference type="InterPro" id="IPR017685">
    <property type="entry name" value="ArgP"/>
</dbReference>
<proteinExistence type="inferred from homology"/>
<evidence type="ECO:0000256" key="2">
    <source>
        <dbReference type="ARBA" id="ARBA00023015"/>
    </source>
</evidence>
<keyword evidence="2" id="KW-0805">Transcription regulation</keyword>
<protein>
    <submittedName>
        <fullName evidence="7">LysR family transcriptional regulator ArgP</fullName>
    </submittedName>
</protein>
<dbReference type="EMBL" id="BAABEO010000025">
    <property type="protein sequence ID" value="GAA3697779.1"/>
    <property type="molecule type" value="Genomic_DNA"/>
</dbReference>
<dbReference type="InterPro" id="IPR036390">
    <property type="entry name" value="WH_DNA-bd_sf"/>
</dbReference>
<evidence type="ECO:0000256" key="3">
    <source>
        <dbReference type="ARBA" id="ARBA00023125"/>
    </source>
</evidence>
<dbReference type="InterPro" id="IPR036388">
    <property type="entry name" value="WH-like_DNA-bd_sf"/>
</dbReference>
<dbReference type="SUPFAM" id="SSF53850">
    <property type="entry name" value="Periplasmic binding protein-like II"/>
    <property type="match status" value="1"/>
</dbReference>
<dbReference type="InterPro" id="IPR000847">
    <property type="entry name" value="LysR_HTH_N"/>
</dbReference>
<dbReference type="InterPro" id="IPR005119">
    <property type="entry name" value="LysR_subst-bd"/>
</dbReference>
<comment type="similarity">
    <text evidence="1">Belongs to the LysR transcriptional regulatory family.</text>
</comment>
<keyword evidence="4" id="KW-0010">Activator</keyword>
<reference evidence="8" key="1">
    <citation type="journal article" date="2019" name="Int. J. Syst. Evol. Microbiol.">
        <title>The Global Catalogue of Microorganisms (GCM) 10K type strain sequencing project: providing services to taxonomists for standard genome sequencing and annotation.</title>
        <authorList>
            <consortium name="The Broad Institute Genomics Platform"/>
            <consortium name="The Broad Institute Genome Sequencing Center for Infectious Disease"/>
            <person name="Wu L."/>
            <person name="Ma J."/>
        </authorList>
    </citation>
    <scope>NUCLEOTIDE SEQUENCE [LARGE SCALE GENOMIC DNA]</scope>
    <source>
        <strain evidence="8">JCM 30742</strain>
    </source>
</reference>
<dbReference type="Proteomes" id="UP001500752">
    <property type="component" value="Unassembled WGS sequence"/>
</dbReference>
<comment type="caution">
    <text evidence="7">The sequence shown here is derived from an EMBL/GenBank/DDBJ whole genome shotgun (WGS) entry which is preliminary data.</text>
</comment>
<accession>A0ABP7D0J0</accession>
<dbReference type="PANTHER" id="PTHR30579">
    <property type="entry name" value="TRANSCRIPTIONAL REGULATOR"/>
    <property type="match status" value="1"/>
</dbReference>
<sequence length="302" mass="31776">MDFPADQLRAFAAVVDGGGFEAAARRLHVTPSAVSQRIKALERQVGTVVVQRTRPARPTPAGEVLLRLARQLELLAGEAAAELGGTPRGAGSARVPVAVAVNADSLSTWFGAALRDLASEDSLAVEVLREDEAHSIELLRSGRAMGAVTTSGQPVQGCSATRLGSVRYRAMAAPDFAARWFGQDSADDPAAGLAVAPVVHFDRSDGLQAGLLRRYAAGAQPPAHYVPDSVQFVRSIAAGLGWGLVPDLQDPGDGSLLALDPAWEVRVRLYWQRWKLDSPALDRVTAAVLEASRGLRAAAPGP</sequence>
<dbReference type="PROSITE" id="PS50931">
    <property type="entry name" value="HTH_LYSR"/>
    <property type="match status" value="1"/>
</dbReference>
<evidence type="ECO:0000259" key="6">
    <source>
        <dbReference type="PROSITE" id="PS50931"/>
    </source>
</evidence>
<keyword evidence="5" id="KW-0804">Transcription</keyword>
<dbReference type="Pfam" id="PF03466">
    <property type="entry name" value="LysR_substrate"/>
    <property type="match status" value="1"/>
</dbReference>
<dbReference type="RefSeq" id="WP_345153400.1">
    <property type="nucleotide sequence ID" value="NZ_BAABEO010000025.1"/>
</dbReference>
<dbReference type="Pfam" id="PF00126">
    <property type="entry name" value="HTH_1"/>
    <property type="match status" value="1"/>
</dbReference>
<dbReference type="InterPro" id="IPR050176">
    <property type="entry name" value="LTTR"/>
</dbReference>
<dbReference type="Gene3D" id="1.10.10.10">
    <property type="entry name" value="Winged helix-like DNA-binding domain superfamily/Winged helix DNA-binding domain"/>
    <property type="match status" value="1"/>
</dbReference>
<organism evidence="7 8">
    <name type="scientific">Arthrobacter ginkgonis</name>
    <dbReference type="NCBI Taxonomy" id="1630594"/>
    <lineage>
        <taxon>Bacteria</taxon>
        <taxon>Bacillati</taxon>
        <taxon>Actinomycetota</taxon>
        <taxon>Actinomycetes</taxon>
        <taxon>Micrococcales</taxon>
        <taxon>Micrococcaceae</taxon>
        <taxon>Arthrobacter</taxon>
    </lineage>
</organism>
<evidence type="ECO:0000256" key="5">
    <source>
        <dbReference type="ARBA" id="ARBA00023163"/>
    </source>
</evidence>
<evidence type="ECO:0000256" key="4">
    <source>
        <dbReference type="ARBA" id="ARBA00023159"/>
    </source>
</evidence>
<evidence type="ECO:0000313" key="8">
    <source>
        <dbReference type="Proteomes" id="UP001500752"/>
    </source>
</evidence>
<evidence type="ECO:0000256" key="1">
    <source>
        <dbReference type="ARBA" id="ARBA00009437"/>
    </source>
</evidence>